<dbReference type="InterPro" id="IPR010995">
    <property type="entry name" value="DNA_repair_Rad51/TF_NusA_a-hlx"/>
</dbReference>
<feature type="region of interest" description="Disordered" evidence="5">
    <location>
        <begin position="1"/>
        <end position="28"/>
    </location>
</feature>
<dbReference type="GO" id="GO:0007131">
    <property type="term" value="P:reciprocal meiotic recombination"/>
    <property type="evidence" value="ECO:0007669"/>
    <property type="project" value="TreeGrafter"/>
</dbReference>
<dbReference type="SUPFAM" id="SSF47794">
    <property type="entry name" value="Rad51 N-terminal domain-like"/>
    <property type="match status" value="1"/>
</dbReference>
<dbReference type="GO" id="GO:0000150">
    <property type="term" value="F:DNA strand exchange activity"/>
    <property type="evidence" value="ECO:0007669"/>
    <property type="project" value="TreeGrafter"/>
</dbReference>
<evidence type="ECO:0000256" key="5">
    <source>
        <dbReference type="SAM" id="MobiDB-lite"/>
    </source>
</evidence>
<evidence type="ECO:0000256" key="4">
    <source>
        <dbReference type="RuleBase" id="RU003422"/>
    </source>
</evidence>
<dbReference type="GO" id="GO:0042148">
    <property type="term" value="P:DNA strand invasion"/>
    <property type="evidence" value="ECO:0007669"/>
    <property type="project" value="TreeGrafter"/>
</dbReference>
<proteinExistence type="inferred from homology"/>
<dbReference type="Pfam" id="PF08423">
    <property type="entry name" value="Rad51"/>
    <property type="match status" value="1"/>
</dbReference>
<keyword evidence="9" id="KW-1185">Reference proteome</keyword>
<feature type="compositionally biased region" description="Basic and acidic residues" evidence="5">
    <location>
        <begin position="358"/>
        <end position="375"/>
    </location>
</feature>
<dbReference type="GO" id="GO:0000730">
    <property type="term" value="P:DNA recombinase assembly"/>
    <property type="evidence" value="ECO:0007669"/>
    <property type="project" value="TreeGrafter"/>
</dbReference>
<dbReference type="InterPro" id="IPR013632">
    <property type="entry name" value="Rad51_C"/>
</dbReference>
<sequence length="381" mass="41497">MAPRRQAAPEGSMPPPSRPSSPGGEEIEETPFFDNVDELQQHGINVQDILKLKSASINTVSGVVMTTRRHLLKIKGMSEAKVEKIKEAAQKITGSSFATGIEVQDRRKRVLIISTGSKSVDTILGGGLMSQSISEVYGEFRTGKTQLAHTMSVVTQLPPEMGGASGKVAYIDTEGAVVVILRVTTYNALVVLGTFRPDRIRSIADRFGVDGNMALENILYALAARAFNSEHQMELISECSMRFAEDKDFRLLIVDSIMALFRVDFSGRGELSERQQKLAQVMSKLTKLSEEFNIAVLITNQVQSDPGATMTFVAGGALKPIGGHILSHSSATRMFLRKGKSLTLTTGYGRAEERVAKLVDSPDRPESEASYKLDEGGWTDV</sequence>
<dbReference type="EMBL" id="JABBWD010000045">
    <property type="protein sequence ID" value="KAG1774073.1"/>
    <property type="molecule type" value="Genomic_DNA"/>
</dbReference>
<keyword evidence="1 4" id="KW-0547">Nucleotide-binding</keyword>
<evidence type="ECO:0000259" key="6">
    <source>
        <dbReference type="PROSITE" id="PS50162"/>
    </source>
</evidence>
<accession>A0A9P6ZPE3</accession>
<dbReference type="InterPro" id="IPR016467">
    <property type="entry name" value="DNA_recomb/repair_RecA-like"/>
</dbReference>
<dbReference type="InterPro" id="IPR020588">
    <property type="entry name" value="RecA_ATP-bd"/>
</dbReference>
<dbReference type="NCBIfam" id="NF003301">
    <property type="entry name" value="PRK04301.1"/>
    <property type="match status" value="1"/>
</dbReference>
<dbReference type="PANTHER" id="PTHR22942">
    <property type="entry name" value="RECA/RAD51/RADA DNA STRAND-PAIRING FAMILY MEMBER"/>
    <property type="match status" value="1"/>
</dbReference>
<dbReference type="Pfam" id="PF14520">
    <property type="entry name" value="HHH_5"/>
    <property type="match status" value="1"/>
</dbReference>
<comment type="caution">
    <text evidence="8">The sequence shown here is derived from an EMBL/GenBank/DDBJ whole genome shotgun (WGS) entry which is preliminary data.</text>
</comment>
<feature type="region of interest" description="Disordered" evidence="5">
    <location>
        <begin position="358"/>
        <end position="381"/>
    </location>
</feature>
<evidence type="ECO:0000256" key="2">
    <source>
        <dbReference type="ARBA" id="ARBA00022840"/>
    </source>
</evidence>
<keyword evidence="2 4" id="KW-0067">ATP-binding</keyword>
<organism evidence="8 9">
    <name type="scientific">Suillus placidus</name>
    <dbReference type="NCBI Taxonomy" id="48579"/>
    <lineage>
        <taxon>Eukaryota</taxon>
        <taxon>Fungi</taxon>
        <taxon>Dikarya</taxon>
        <taxon>Basidiomycota</taxon>
        <taxon>Agaricomycotina</taxon>
        <taxon>Agaricomycetes</taxon>
        <taxon>Agaricomycetidae</taxon>
        <taxon>Boletales</taxon>
        <taxon>Suillineae</taxon>
        <taxon>Suillaceae</taxon>
        <taxon>Suillus</taxon>
    </lineage>
</organism>
<protein>
    <submittedName>
        <fullName evidence="8">Rad51-domain-containing protein</fullName>
    </submittedName>
</protein>
<gene>
    <name evidence="8" type="ORF">EV702DRAFT_1242766</name>
</gene>
<dbReference type="Gene3D" id="1.10.150.20">
    <property type="entry name" value="5' to 3' exonuclease, C-terminal subdomain"/>
    <property type="match status" value="1"/>
</dbReference>
<dbReference type="FunFam" id="3.40.50.300:FF:002052">
    <property type="entry name" value="DNA repair protein RAD51 homolog"/>
    <property type="match status" value="1"/>
</dbReference>
<dbReference type="OrthoDB" id="10251254at2759"/>
<dbReference type="GO" id="GO:0140664">
    <property type="term" value="F:ATP-dependent DNA damage sensor activity"/>
    <property type="evidence" value="ECO:0007669"/>
    <property type="project" value="InterPro"/>
</dbReference>
<feature type="domain" description="RecA family profile 2" evidence="7">
    <location>
        <begin position="309"/>
        <end position="381"/>
    </location>
</feature>
<dbReference type="GO" id="GO:0006312">
    <property type="term" value="P:mitotic recombination"/>
    <property type="evidence" value="ECO:0007669"/>
    <property type="project" value="TreeGrafter"/>
</dbReference>
<evidence type="ECO:0000256" key="1">
    <source>
        <dbReference type="ARBA" id="ARBA00022741"/>
    </source>
</evidence>
<evidence type="ECO:0000313" key="8">
    <source>
        <dbReference type="EMBL" id="KAG1774073.1"/>
    </source>
</evidence>
<dbReference type="InterPro" id="IPR020587">
    <property type="entry name" value="RecA_monomer-monomer_interface"/>
</dbReference>
<feature type="domain" description="RecA family profile 1" evidence="6">
    <location>
        <begin position="109"/>
        <end position="302"/>
    </location>
</feature>
<dbReference type="GO" id="GO:0070192">
    <property type="term" value="P:chromosome organization involved in meiotic cell cycle"/>
    <property type="evidence" value="ECO:0007669"/>
    <property type="project" value="TreeGrafter"/>
</dbReference>
<reference evidence="8" key="1">
    <citation type="journal article" date="2020" name="New Phytol.">
        <title>Comparative genomics reveals dynamic genome evolution in host specialist ectomycorrhizal fungi.</title>
        <authorList>
            <person name="Lofgren L.A."/>
            <person name="Nguyen N.H."/>
            <person name="Vilgalys R."/>
            <person name="Ruytinx J."/>
            <person name="Liao H.L."/>
            <person name="Branco S."/>
            <person name="Kuo A."/>
            <person name="LaButti K."/>
            <person name="Lipzen A."/>
            <person name="Andreopoulos W."/>
            <person name="Pangilinan J."/>
            <person name="Riley R."/>
            <person name="Hundley H."/>
            <person name="Na H."/>
            <person name="Barry K."/>
            <person name="Grigoriev I.V."/>
            <person name="Stajich J.E."/>
            <person name="Kennedy P.G."/>
        </authorList>
    </citation>
    <scope>NUCLEOTIDE SEQUENCE</scope>
    <source>
        <strain evidence="8">DOB743</strain>
    </source>
</reference>
<dbReference type="SUPFAM" id="SSF52540">
    <property type="entry name" value="P-loop containing nucleoside triphosphate hydrolases"/>
    <property type="match status" value="1"/>
</dbReference>
<evidence type="ECO:0000313" key="9">
    <source>
        <dbReference type="Proteomes" id="UP000714275"/>
    </source>
</evidence>
<evidence type="ECO:0000256" key="3">
    <source>
        <dbReference type="ARBA" id="ARBA00023125"/>
    </source>
</evidence>
<dbReference type="PIRSF" id="PIRSF005856">
    <property type="entry name" value="Rad51"/>
    <property type="match status" value="1"/>
</dbReference>
<dbReference type="PROSITE" id="PS50162">
    <property type="entry name" value="RECA_2"/>
    <property type="match status" value="1"/>
</dbReference>
<dbReference type="GO" id="GO:0000794">
    <property type="term" value="C:condensed nuclear chromosome"/>
    <property type="evidence" value="ECO:0007669"/>
    <property type="project" value="TreeGrafter"/>
</dbReference>
<dbReference type="PANTHER" id="PTHR22942:SF30">
    <property type="entry name" value="MEIOTIC RECOMBINATION PROTEIN DMC1_LIM15 HOMOLOG"/>
    <property type="match status" value="1"/>
</dbReference>
<name>A0A9P6ZPE3_9AGAM</name>
<dbReference type="InterPro" id="IPR027417">
    <property type="entry name" value="P-loop_NTPase"/>
</dbReference>
<dbReference type="Gene3D" id="3.40.50.300">
    <property type="entry name" value="P-loop containing nucleotide triphosphate hydrolases"/>
    <property type="match status" value="1"/>
</dbReference>
<dbReference type="GO" id="GO:0005524">
    <property type="term" value="F:ATP binding"/>
    <property type="evidence" value="ECO:0007669"/>
    <property type="project" value="UniProtKB-KW"/>
</dbReference>
<dbReference type="GO" id="GO:0003697">
    <property type="term" value="F:single-stranded DNA binding"/>
    <property type="evidence" value="ECO:0007669"/>
    <property type="project" value="TreeGrafter"/>
</dbReference>
<evidence type="ECO:0000259" key="7">
    <source>
        <dbReference type="PROSITE" id="PS50163"/>
    </source>
</evidence>
<comment type="similarity">
    <text evidence="4">Belongs to the RecA family.</text>
</comment>
<dbReference type="AlphaFoldDB" id="A0A9P6ZPE3"/>
<dbReference type="GO" id="GO:0003690">
    <property type="term" value="F:double-stranded DNA binding"/>
    <property type="evidence" value="ECO:0007669"/>
    <property type="project" value="TreeGrafter"/>
</dbReference>
<keyword evidence="3" id="KW-0238">DNA-binding</keyword>
<dbReference type="Proteomes" id="UP000714275">
    <property type="component" value="Unassembled WGS sequence"/>
</dbReference>
<dbReference type="PROSITE" id="PS50163">
    <property type="entry name" value="RECA_3"/>
    <property type="match status" value="1"/>
</dbReference>